<dbReference type="CDD" id="cd03213">
    <property type="entry name" value="ABCG_EPDR"/>
    <property type="match status" value="1"/>
</dbReference>
<feature type="transmembrane region" description="Helical" evidence="9">
    <location>
        <begin position="474"/>
        <end position="496"/>
    </location>
</feature>
<dbReference type="PROSITE" id="PS50893">
    <property type="entry name" value="ABC_TRANSPORTER_2"/>
    <property type="match status" value="1"/>
</dbReference>
<feature type="transmembrane region" description="Helical" evidence="9">
    <location>
        <begin position="436"/>
        <end position="462"/>
    </location>
</feature>
<feature type="transmembrane region" description="Helical" evidence="9">
    <location>
        <begin position="394"/>
        <end position="416"/>
    </location>
</feature>
<comment type="subcellular location">
    <subcellularLocation>
        <location evidence="1">Membrane</location>
        <topology evidence="1">Multi-pass membrane protein</topology>
    </subcellularLocation>
</comment>
<evidence type="ECO:0000256" key="9">
    <source>
        <dbReference type="SAM" id="Phobius"/>
    </source>
</evidence>
<dbReference type="SMART" id="SM00382">
    <property type="entry name" value="AAA"/>
    <property type="match status" value="1"/>
</dbReference>
<keyword evidence="8 9" id="KW-0472">Membrane</keyword>
<proteinExistence type="inferred from homology"/>
<dbReference type="EnsemblMetazoa" id="GPAI006509-RA">
    <property type="protein sequence ID" value="GPAI006509-PA"/>
    <property type="gene ID" value="GPAI006509"/>
</dbReference>
<reference evidence="11" key="2">
    <citation type="submission" date="2020-05" db="UniProtKB">
        <authorList>
            <consortium name="EnsemblMetazoa"/>
        </authorList>
    </citation>
    <scope>IDENTIFICATION</scope>
    <source>
        <strain evidence="11">IAEA</strain>
    </source>
</reference>
<dbReference type="InterPro" id="IPR013525">
    <property type="entry name" value="ABC2_TM"/>
</dbReference>
<evidence type="ECO:0000256" key="5">
    <source>
        <dbReference type="ARBA" id="ARBA00022741"/>
    </source>
</evidence>
<dbReference type="Proteomes" id="UP000092445">
    <property type="component" value="Unassembled WGS sequence"/>
</dbReference>
<keyword evidence="4 9" id="KW-0812">Transmembrane</keyword>
<dbReference type="GO" id="GO:0140359">
    <property type="term" value="F:ABC-type transporter activity"/>
    <property type="evidence" value="ECO:0007669"/>
    <property type="project" value="InterPro"/>
</dbReference>
<dbReference type="PANTHER" id="PTHR48041">
    <property type="entry name" value="ABC TRANSPORTER G FAMILY MEMBER 28"/>
    <property type="match status" value="1"/>
</dbReference>
<dbReference type="GO" id="GO:0005524">
    <property type="term" value="F:ATP binding"/>
    <property type="evidence" value="ECO:0007669"/>
    <property type="project" value="UniProtKB-KW"/>
</dbReference>
<name>A0A1A9Z7X9_GLOPL</name>
<dbReference type="InterPro" id="IPR050352">
    <property type="entry name" value="ABCG_transporters"/>
</dbReference>
<accession>A0A1A9Z7X9</accession>
<keyword evidence="3" id="KW-0813">Transport</keyword>
<keyword evidence="6" id="KW-0067">ATP-binding</keyword>
<sequence length="614" mass="69449">MADKMSLELQENGKMLKSNVGQNFDIEFQDLFYRVKVQRQKEKKTVLKGISGTFRAGELTAIMGPSGAGKSTLLNILTGFGDEGVEGSIKFGSNNSKMRKKSCYITQSDHFYNFFTVEESMMLAASLKISSKSMNIRDRKLLIESILASLTLRTVKSTRCDRLSGGQKKRLSIALELIHNPAVLFLDEPTTGLDSSTTTDTMQLLQNLANEGRSIICTIHQPSTHVYEMFNQVYVLSQGYCIYQGSPHKTVNFLAAVGLHCPPYHNPADFLLECVNGDYGDYNDILREESKKPEWHYKNNNSIRALEANNEVQVIKMSENSDASVTFTASKHIYPPPEWMRLWMLVGRCHVQILRDWTVTHLKLLLHVACALLVGCMFGDSGSNANKQLSNFSLLMVVCQYLWFTTAMPAIVRIPAEIMIVKRETFNNWYKLRTFYLAHFITSAPVHILFSAIYSIIIYLLTDQYMEIDRIVKFILTTMVISLCAEGMGVLVATVLSPVNGVFLISIITCFALIYSGFIIYFNHMTAPMRIISYLSPLRYGMENLTSTIYHNRPDVQCPSNVIYCHFKSAKTLVKFVNMESVNYGLNLLILLLNLAVYKSIAYITLKRKVNQAN</sequence>
<comment type="similarity">
    <text evidence="2">Belongs to the ABC transporter superfamily. ABCG family. Eye pigment precursor importer (TC 3.A.1.204) subfamily.</text>
</comment>
<evidence type="ECO:0000313" key="12">
    <source>
        <dbReference type="Proteomes" id="UP000092445"/>
    </source>
</evidence>
<feature type="transmembrane region" description="Helical" evidence="9">
    <location>
        <begin position="502"/>
        <end position="522"/>
    </location>
</feature>
<keyword evidence="7 9" id="KW-1133">Transmembrane helix</keyword>
<evidence type="ECO:0000256" key="8">
    <source>
        <dbReference type="ARBA" id="ARBA00023136"/>
    </source>
</evidence>
<keyword evidence="5" id="KW-0547">Nucleotide-binding</keyword>
<dbReference type="PROSITE" id="PS00211">
    <property type="entry name" value="ABC_TRANSPORTER_1"/>
    <property type="match status" value="1"/>
</dbReference>
<dbReference type="FunFam" id="3.40.50.300:FF:001077">
    <property type="entry name" value="Uncharacterized protein, isoform A"/>
    <property type="match status" value="1"/>
</dbReference>
<feature type="transmembrane region" description="Helical" evidence="9">
    <location>
        <begin position="584"/>
        <end position="606"/>
    </location>
</feature>
<dbReference type="SUPFAM" id="SSF52540">
    <property type="entry name" value="P-loop containing nucleoside triphosphate hydrolases"/>
    <property type="match status" value="1"/>
</dbReference>
<dbReference type="GO" id="GO:0005886">
    <property type="term" value="C:plasma membrane"/>
    <property type="evidence" value="ECO:0007669"/>
    <property type="project" value="TreeGrafter"/>
</dbReference>
<evidence type="ECO:0000256" key="7">
    <source>
        <dbReference type="ARBA" id="ARBA00022989"/>
    </source>
</evidence>
<dbReference type="InterPro" id="IPR043926">
    <property type="entry name" value="ABCG_dom"/>
</dbReference>
<dbReference type="GO" id="GO:0016887">
    <property type="term" value="F:ATP hydrolysis activity"/>
    <property type="evidence" value="ECO:0007669"/>
    <property type="project" value="InterPro"/>
</dbReference>
<dbReference type="Pfam" id="PF01061">
    <property type="entry name" value="ABC2_membrane"/>
    <property type="match status" value="1"/>
</dbReference>
<evidence type="ECO:0000256" key="1">
    <source>
        <dbReference type="ARBA" id="ARBA00004141"/>
    </source>
</evidence>
<dbReference type="InterPro" id="IPR003593">
    <property type="entry name" value="AAA+_ATPase"/>
</dbReference>
<feature type="transmembrane region" description="Helical" evidence="9">
    <location>
        <begin position="364"/>
        <end position="382"/>
    </location>
</feature>
<evidence type="ECO:0000256" key="2">
    <source>
        <dbReference type="ARBA" id="ARBA00005814"/>
    </source>
</evidence>
<dbReference type="InterPro" id="IPR003439">
    <property type="entry name" value="ABC_transporter-like_ATP-bd"/>
</dbReference>
<feature type="domain" description="ABC transporter" evidence="10">
    <location>
        <begin position="26"/>
        <end position="263"/>
    </location>
</feature>
<evidence type="ECO:0000313" key="11">
    <source>
        <dbReference type="EnsemblMetazoa" id="GPAI006509-PA"/>
    </source>
</evidence>
<evidence type="ECO:0000256" key="4">
    <source>
        <dbReference type="ARBA" id="ARBA00022692"/>
    </source>
</evidence>
<evidence type="ECO:0000256" key="6">
    <source>
        <dbReference type="ARBA" id="ARBA00022840"/>
    </source>
</evidence>
<dbReference type="Gene3D" id="3.40.50.300">
    <property type="entry name" value="P-loop containing nucleotide triphosphate hydrolases"/>
    <property type="match status" value="1"/>
</dbReference>
<organism evidence="11 12">
    <name type="scientific">Glossina pallidipes</name>
    <name type="common">Tsetse fly</name>
    <dbReference type="NCBI Taxonomy" id="7398"/>
    <lineage>
        <taxon>Eukaryota</taxon>
        <taxon>Metazoa</taxon>
        <taxon>Ecdysozoa</taxon>
        <taxon>Arthropoda</taxon>
        <taxon>Hexapoda</taxon>
        <taxon>Insecta</taxon>
        <taxon>Pterygota</taxon>
        <taxon>Neoptera</taxon>
        <taxon>Endopterygota</taxon>
        <taxon>Diptera</taxon>
        <taxon>Brachycera</taxon>
        <taxon>Muscomorpha</taxon>
        <taxon>Hippoboscoidea</taxon>
        <taxon>Glossinidae</taxon>
        <taxon>Glossina</taxon>
    </lineage>
</organism>
<evidence type="ECO:0000256" key="3">
    <source>
        <dbReference type="ARBA" id="ARBA00022448"/>
    </source>
</evidence>
<reference evidence="12" key="1">
    <citation type="submission" date="2014-03" db="EMBL/GenBank/DDBJ databases">
        <authorList>
            <person name="Aksoy S."/>
            <person name="Warren W."/>
            <person name="Wilson R.K."/>
        </authorList>
    </citation>
    <scope>NUCLEOTIDE SEQUENCE [LARGE SCALE GENOMIC DNA]</scope>
    <source>
        <strain evidence="12">IAEA</strain>
    </source>
</reference>
<protein>
    <recommendedName>
        <fullName evidence="10">ABC transporter domain-containing protein</fullName>
    </recommendedName>
</protein>
<dbReference type="Pfam" id="PF00005">
    <property type="entry name" value="ABC_tran"/>
    <property type="match status" value="1"/>
</dbReference>
<dbReference type="VEuPathDB" id="VectorBase:GPAI006509"/>
<dbReference type="AlphaFoldDB" id="A0A1A9Z7X9"/>
<dbReference type="STRING" id="7398.A0A1A9Z7X9"/>
<dbReference type="InterPro" id="IPR027417">
    <property type="entry name" value="P-loop_NTPase"/>
</dbReference>
<keyword evidence="12" id="KW-1185">Reference proteome</keyword>
<dbReference type="Pfam" id="PF19055">
    <property type="entry name" value="ABC2_membrane_7"/>
    <property type="match status" value="1"/>
</dbReference>
<dbReference type="InterPro" id="IPR017871">
    <property type="entry name" value="ABC_transporter-like_CS"/>
</dbReference>
<dbReference type="PANTHER" id="PTHR48041:SF32">
    <property type="entry name" value="PROTEIN WHITE-LIKE PROTEIN"/>
    <property type="match status" value="1"/>
</dbReference>
<evidence type="ECO:0000259" key="10">
    <source>
        <dbReference type="PROSITE" id="PS50893"/>
    </source>
</evidence>